<organism evidence="3 4">
    <name type="scientific">Streptomyces katrae</name>
    <dbReference type="NCBI Taxonomy" id="68223"/>
    <lineage>
        <taxon>Bacteria</taxon>
        <taxon>Bacillati</taxon>
        <taxon>Actinomycetota</taxon>
        <taxon>Actinomycetes</taxon>
        <taxon>Kitasatosporales</taxon>
        <taxon>Streptomycetaceae</taxon>
        <taxon>Streptomyces</taxon>
    </lineage>
</organism>
<evidence type="ECO:0000256" key="2">
    <source>
        <dbReference type="SAM" id="Phobius"/>
    </source>
</evidence>
<dbReference type="RefSeq" id="WP_285342491.1">
    <property type="nucleotide sequence ID" value="NZ_JASITI010000015.1"/>
</dbReference>
<evidence type="ECO:0000313" key="4">
    <source>
        <dbReference type="Proteomes" id="UP001223390"/>
    </source>
</evidence>
<keyword evidence="2" id="KW-1133">Transmembrane helix</keyword>
<feature type="region of interest" description="Disordered" evidence="1">
    <location>
        <begin position="123"/>
        <end position="145"/>
    </location>
</feature>
<comment type="caution">
    <text evidence="3">The sequence shown here is derived from an EMBL/GenBank/DDBJ whole genome shotgun (WGS) entry which is preliminary data.</text>
</comment>
<sequence>MSGISDEEWQRFGEQIAREAADAPKEPSARARMVTERLRREERERAAAAGRRGVLGRRGRPVPSDPPGWRTGPSRQEAEARRRRRRGLGATAAIVGIAALALVVVRPELLIDRLTGKTQARAAAAGASPLPGESVRPTAAPDAVYPDRPTLKEPFRGSPAAQWADGAAGIEVPEAAAVGGWSREAVADALSKAKRFLVAANLDPKTLRGERPEAAMALLDPRQPEVPERLERSLAQPGGGVNSPAILFTRFDLAEVQPVGDVVKVRGSMRAEAGDPGELLVVTDYTFVHPMARADRSVQRTIVRRQITFSVLDPARWRATAGRLQLHTYKAEWSNVRCEPTGGFLHPDFPQDRTGGTHPSGPATDPYDRSGDIQGDGCGTVTRS</sequence>
<evidence type="ECO:0000256" key="1">
    <source>
        <dbReference type="SAM" id="MobiDB-lite"/>
    </source>
</evidence>
<dbReference type="EMBL" id="JASITI010000015">
    <property type="protein sequence ID" value="MDK9496854.1"/>
    <property type="molecule type" value="Genomic_DNA"/>
</dbReference>
<reference evidence="3 4" key="1">
    <citation type="submission" date="2023-05" db="EMBL/GenBank/DDBJ databases">
        <title>Sequencing and Assembly of Streptomyces sp. NP73.</title>
        <authorList>
            <person name="Konwar A.N."/>
            <person name="Saikia K."/>
            <person name="Thakur D."/>
        </authorList>
    </citation>
    <scope>NUCLEOTIDE SEQUENCE [LARGE SCALE GENOMIC DNA]</scope>
    <source>
        <strain evidence="3 4">NP73</strain>
    </source>
</reference>
<keyword evidence="2" id="KW-0812">Transmembrane</keyword>
<feature type="region of interest" description="Disordered" evidence="1">
    <location>
        <begin position="344"/>
        <end position="384"/>
    </location>
</feature>
<dbReference type="Proteomes" id="UP001223390">
    <property type="component" value="Unassembled WGS sequence"/>
</dbReference>
<name>A0ABT7GTB3_9ACTN</name>
<keyword evidence="2" id="KW-0472">Membrane</keyword>
<feature type="region of interest" description="Disordered" evidence="1">
    <location>
        <begin position="1"/>
        <end position="84"/>
    </location>
</feature>
<feature type="transmembrane region" description="Helical" evidence="2">
    <location>
        <begin position="87"/>
        <end position="105"/>
    </location>
</feature>
<evidence type="ECO:0000313" key="3">
    <source>
        <dbReference type="EMBL" id="MDK9496854.1"/>
    </source>
</evidence>
<keyword evidence="4" id="KW-1185">Reference proteome</keyword>
<protein>
    <submittedName>
        <fullName evidence="3">Uncharacterized protein</fullName>
    </submittedName>
</protein>
<accession>A0ABT7GTB3</accession>
<proteinExistence type="predicted"/>
<feature type="compositionally biased region" description="Basic and acidic residues" evidence="1">
    <location>
        <begin position="8"/>
        <end position="46"/>
    </location>
</feature>
<gene>
    <name evidence="3" type="ORF">QEZ40_001485</name>
</gene>